<evidence type="ECO:0000313" key="5">
    <source>
        <dbReference type="EMBL" id="SEP11601.1"/>
    </source>
</evidence>
<comment type="subcellular location">
    <subcellularLocation>
        <location evidence="4">Cytoplasm</location>
    </subcellularLocation>
</comment>
<protein>
    <recommendedName>
        <fullName evidence="4">Urease accessory protein UreD</fullName>
    </recommendedName>
</protein>
<evidence type="ECO:0000256" key="2">
    <source>
        <dbReference type="ARBA" id="ARBA00022988"/>
    </source>
</evidence>
<dbReference type="GO" id="GO:0016151">
    <property type="term" value="F:nickel cation binding"/>
    <property type="evidence" value="ECO:0007669"/>
    <property type="project" value="UniProtKB-UniRule"/>
</dbReference>
<accession>A0A1H8V8F4</accession>
<reference evidence="5 6" key="1">
    <citation type="submission" date="2016-10" db="EMBL/GenBank/DDBJ databases">
        <authorList>
            <person name="de Groot N.N."/>
        </authorList>
    </citation>
    <scope>NUCLEOTIDE SEQUENCE [LARGE SCALE GENOMIC DNA]</scope>
    <source>
        <strain evidence="5 6">CGMCC 1.6291</strain>
    </source>
</reference>
<name>A0A1H8V8F4_9GAMM</name>
<dbReference type="Proteomes" id="UP000199657">
    <property type="component" value="Unassembled WGS sequence"/>
</dbReference>
<dbReference type="HAMAP" id="MF_01384">
    <property type="entry name" value="UreD"/>
    <property type="match status" value="1"/>
</dbReference>
<keyword evidence="3 4" id="KW-0143">Chaperone</keyword>
<evidence type="ECO:0000256" key="1">
    <source>
        <dbReference type="ARBA" id="ARBA00007177"/>
    </source>
</evidence>
<comment type="similarity">
    <text evidence="1 4">Belongs to the UreD family.</text>
</comment>
<dbReference type="AlphaFoldDB" id="A0A1H8V8F4"/>
<dbReference type="EMBL" id="FOEG01000010">
    <property type="protein sequence ID" value="SEP11601.1"/>
    <property type="molecule type" value="Genomic_DNA"/>
</dbReference>
<dbReference type="OrthoDB" id="9798842at2"/>
<evidence type="ECO:0000313" key="6">
    <source>
        <dbReference type="Proteomes" id="UP000199657"/>
    </source>
</evidence>
<dbReference type="InterPro" id="IPR002669">
    <property type="entry name" value="UreD"/>
</dbReference>
<dbReference type="PANTHER" id="PTHR33643:SF1">
    <property type="entry name" value="UREASE ACCESSORY PROTEIN D"/>
    <property type="match status" value="1"/>
</dbReference>
<dbReference type="PANTHER" id="PTHR33643">
    <property type="entry name" value="UREASE ACCESSORY PROTEIN D"/>
    <property type="match status" value="1"/>
</dbReference>
<keyword evidence="6" id="KW-1185">Reference proteome</keyword>
<comment type="subunit">
    <text evidence="4">UreD, UreF and UreG form a complex that acts as a GTP-hydrolysis-dependent molecular chaperone, activating the urease apoprotein by helping to assemble the nickel containing metallocenter of UreC. The UreE protein probably delivers the nickel.</text>
</comment>
<proteinExistence type="inferred from homology"/>
<dbReference type="STRING" id="406100.SAMN04488052_11094"/>
<evidence type="ECO:0000256" key="3">
    <source>
        <dbReference type="ARBA" id="ARBA00023186"/>
    </source>
</evidence>
<evidence type="ECO:0000256" key="4">
    <source>
        <dbReference type="HAMAP-Rule" id="MF_01384"/>
    </source>
</evidence>
<dbReference type="GO" id="GO:0005737">
    <property type="term" value="C:cytoplasm"/>
    <property type="evidence" value="ECO:0007669"/>
    <property type="project" value="UniProtKB-SubCell"/>
</dbReference>
<comment type="function">
    <text evidence="4">Required for maturation of urease via the functional incorporation of the urease nickel metallocenter.</text>
</comment>
<dbReference type="Pfam" id="PF01774">
    <property type="entry name" value="UreD"/>
    <property type="match status" value="1"/>
</dbReference>
<sequence length="286" mass="30715">MVALSAAVPRRGASAPVDGWLGRLALRFAQRGDRTVLTDRRHEGPLLVQRTFHPEGPVCHAYLIHPPGGVVGGDQLRLDVDVAPGAHALLTTPAAAKFYRTAGPVAHQEQVFRVEGDGALEFLPMETILHGRSDTVLTNRFQLASESRLCAWDILCLGRPGSGDAFDAARCAQDLVVERDGQVLLHERLNLVSGDALLTRPWGLGGYTTVVSMVVTPAADGLEETLRGALAGHAMRIGVSRIGDLLLLRCLADGAETARAVLEDAWQAVREPVLARAPSTPRIWKT</sequence>
<keyword evidence="2 4" id="KW-0996">Nickel insertion</keyword>
<gene>
    <name evidence="4" type="primary">ureD</name>
    <name evidence="5" type="ORF">SAMN04488052_11094</name>
</gene>
<keyword evidence="4" id="KW-0963">Cytoplasm</keyword>
<organism evidence="5 6">
    <name type="scientific">Aquisalimonas asiatica</name>
    <dbReference type="NCBI Taxonomy" id="406100"/>
    <lineage>
        <taxon>Bacteria</taxon>
        <taxon>Pseudomonadati</taxon>
        <taxon>Pseudomonadota</taxon>
        <taxon>Gammaproteobacteria</taxon>
        <taxon>Chromatiales</taxon>
        <taxon>Ectothiorhodospiraceae</taxon>
        <taxon>Aquisalimonas</taxon>
    </lineage>
</organism>